<keyword evidence="7 10" id="KW-0226">DNA condensation</keyword>
<dbReference type="GO" id="GO:0042393">
    <property type="term" value="F:histone binding"/>
    <property type="evidence" value="ECO:0007669"/>
    <property type="project" value="TreeGrafter"/>
</dbReference>
<dbReference type="InterPro" id="IPR026971">
    <property type="entry name" value="CND1/NCAPD3"/>
</dbReference>
<feature type="region of interest" description="Disordered" evidence="11">
    <location>
        <begin position="468"/>
        <end position="513"/>
    </location>
</feature>
<keyword evidence="5 10" id="KW-0132">Cell division</keyword>
<dbReference type="GO" id="GO:0007076">
    <property type="term" value="P:mitotic chromosome condensation"/>
    <property type="evidence" value="ECO:0007669"/>
    <property type="project" value="InterPro"/>
</dbReference>
<feature type="compositionally biased region" description="Acidic residues" evidence="11">
    <location>
        <begin position="483"/>
        <end position="497"/>
    </location>
</feature>
<evidence type="ECO:0000313" key="15">
    <source>
        <dbReference type="Proteomes" id="UP000636479"/>
    </source>
</evidence>
<feature type="domain" description="Condensin complex subunit 1 N-terminal" evidence="13">
    <location>
        <begin position="71"/>
        <end position="241"/>
    </location>
</feature>
<dbReference type="Pfam" id="PF12922">
    <property type="entry name" value="Cnd1_N"/>
    <property type="match status" value="1"/>
</dbReference>
<protein>
    <recommendedName>
        <fullName evidence="10">Condensin complex subunit 1</fullName>
    </recommendedName>
</protein>
<dbReference type="AlphaFoldDB" id="A0A8H6SAI9"/>
<feature type="region of interest" description="Disordered" evidence="11">
    <location>
        <begin position="127"/>
        <end position="158"/>
    </location>
</feature>
<comment type="function">
    <text evidence="10">Regulatory subunit of the condensin complex, a complex required for conversion of interphase chromatin into mitotic-like condense chromosomes. The condensin complex probably introduces positive supercoils into relaxed DNA in the presence of type I topoisomerases and converts nicked DNA into positive knotted forms in the presence of type II topoisomerases.</text>
</comment>
<dbReference type="GO" id="GO:0051301">
    <property type="term" value="P:cell division"/>
    <property type="evidence" value="ECO:0007669"/>
    <property type="project" value="UniProtKB-KW"/>
</dbReference>
<name>A0A8H6SAI9_9AGAR</name>
<dbReference type="GO" id="GO:0005634">
    <property type="term" value="C:nucleus"/>
    <property type="evidence" value="ECO:0007669"/>
    <property type="project" value="UniProtKB-SubCell"/>
</dbReference>
<dbReference type="OrthoDB" id="436262at2759"/>
<evidence type="ECO:0000259" key="13">
    <source>
        <dbReference type="Pfam" id="PF12922"/>
    </source>
</evidence>
<dbReference type="EMBL" id="JACAZF010000009">
    <property type="protein sequence ID" value="KAF7295151.1"/>
    <property type="molecule type" value="Genomic_DNA"/>
</dbReference>
<evidence type="ECO:0000256" key="10">
    <source>
        <dbReference type="PIRNR" id="PIRNR017127"/>
    </source>
</evidence>
<dbReference type="GO" id="GO:0000796">
    <property type="term" value="C:condensin complex"/>
    <property type="evidence" value="ECO:0007669"/>
    <property type="project" value="TreeGrafter"/>
</dbReference>
<dbReference type="InterPro" id="IPR024324">
    <property type="entry name" value="Condensin_cplx_su1_N"/>
</dbReference>
<feature type="compositionally biased region" description="Basic and acidic residues" evidence="11">
    <location>
        <begin position="1230"/>
        <end position="1247"/>
    </location>
</feature>
<proteinExistence type="inferred from homology"/>
<dbReference type="PANTHER" id="PTHR14222">
    <property type="entry name" value="CONDENSIN"/>
    <property type="match status" value="1"/>
</dbReference>
<feature type="region of interest" description="Disordered" evidence="11">
    <location>
        <begin position="898"/>
        <end position="924"/>
    </location>
</feature>
<dbReference type="InterPro" id="IPR011989">
    <property type="entry name" value="ARM-like"/>
</dbReference>
<keyword evidence="4" id="KW-0158">Chromosome</keyword>
<feature type="domain" description="Condensin complex subunit 1 C-terminal" evidence="12">
    <location>
        <begin position="1010"/>
        <end position="1170"/>
    </location>
</feature>
<evidence type="ECO:0000256" key="2">
    <source>
        <dbReference type="ARBA" id="ARBA00004286"/>
    </source>
</evidence>
<comment type="subcellular location">
    <subcellularLocation>
        <location evidence="2">Chromosome</location>
    </subcellularLocation>
    <subcellularLocation>
        <location evidence="1">Nucleus</location>
    </subcellularLocation>
</comment>
<evidence type="ECO:0000256" key="11">
    <source>
        <dbReference type="SAM" id="MobiDB-lite"/>
    </source>
</evidence>
<accession>A0A8H6SAI9</accession>
<dbReference type="Gene3D" id="1.25.10.10">
    <property type="entry name" value="Leucine-rich Repeat Variant"/>
    <property type="match status" value="2"/>
</dbReference>
<feature type="region of interest" description="Disordered" evidence="11">
    <location>
        <begin position="831"/>
        <end position="858"/>
    </location>
</feature>
<keyword evidence="8" id="KW-0539">Nucleus</keyword>
<evidence type="ECO:0000256" key="6">
    <source>
        <dbReference type="ARBA" id="ARBA00022776"/>
    </source>
</evidence>
<evidence type="ECO:0000256" key="5">
    <source>
        <dbReference type="ARBA" id="ARBA00022618"/>
    </source>
</evidence>
<evidence type="ECO:0000256" key="4">
    <source>
        <dbReference type="ARBA" id="ARBA00022454"/>
    </source>
</evidence>
<dbReference type="RefSeq" id="XP_037216514.1">
    <property type="nucleotide sequence ID" value="XM_037367120.1"/>
</dbReference>
<evidence type="ECO:0000256" key="3">
    <source>
        <dbReference type="ARBA" id="ARBA00009606"/>
    </source>
</evidence>
<evidence type="ECO:0000256" key="8">
    <source>
        <dbReference type="ARBA" id="ARBA00023242"/>
    </source>
</evidence>
<dbReference type="GO" id="GO:0010032">
    <property type="term" value="P:meiotic chromosome condensation"/>
    <property type="evidence" value="ECO:0007669"/>
    <property type="project" value="TreeGrafter"/>
</dbReference>
<feature type="region of interest" description="Disordered" evidence="11">
    <location>
        <begin position="1217"/>
        <end position="1259"/>
    </location>
</feature>
<dbReference type="GeneID" id="59349636"/>
<dbReference type="GO" id="GO:0000779">
    <property type="term" value="C:condensed chromosome, centromeric region"/>
    <property type="evidence" value="ECO:0007669"/>
    <property type="project" value="TreeGrafter"/>
</dbReference>
<comment type="caution">
    <text evidence="14">The sequence shown here is derived from an EMBL/GenBank/DDBJ whole genome shotgun (WGS) entry which is preliminary data.</text>
</comment>
<dbReference type="Pfam" id="PF12717">
    <property type="entry name" value="Cnd1"/>
    <property type="match status" value="1"/>
</dbReference>
<dbReference type="PIRSF" id="PIRSF017127">
    <property type="entry name" value="Condensin_D2"/>
    <property type="match status" value="1"/>
</dbReference>
<dbReference type="InterPro" id="IPR016024">
    <property type="entry name" value="ARM-type_fold"/>
</dbReference>
<sequence>MFELRDELQAILDLDTYNIENEHDLSTEDPGQLLEAAVEAVADASEAIAQPEVFDTYRSLLRHSDLVPGLVMSKLLDSLVSGLQAELDATLRDDQEPTNVYMAHKTPFEMYAFLLSWFVSAAEKVKQPDPDLPGTPAPKARKPRGGKPTTKSRTTTKKATEWTWVDQTPVMLNLISKVLLRLPSQRLWTTTAEKDAFISCITRPAYHVMDNEQCMKSQEIKLCAFKVICLAVKHHSHALAAQISLIQGLQFHEHSSEPIAECLVVLAKEYDHSQLGDEILREISGMNFSGQDNKGPRTFSKFLIKFSELAPRLMLKQMALLLGQLDSEAYPMRIAVVEVLGALIYDLAATEPDDESEGSQKKQINGLYDLLLERALDVNSYVRAKVLTVLTHLCDIKQGKYPKQRLAMTRVAVAALEDKGASVRKAAVTLLIKLLTTHPYGTAFGGHLNIDEWQKGYKELKEDVAAREAQMDDRQAVQQQSEGDTDVEGEDDDEMMVDEGQKKPAKLKPRKSQVAAEMTDQQVAMDHHDTAILLERRLRKQYFAEALNFIRQIDGTFETMDKLLGSKNKPEVLEAMEFFRIAHEYKFHWAEAGIKKMMHLIWNKDNTSSTSEDGQDLKGIRQRLLEAYRFLYFDPVPDLDPKAQVQRITKNMIELTENATLAELTSLEEMMRIMMEDDQIHADVIAKLWQVYSARQNIPPEQRQGAIMILGMLALARRSVVADHVNVMLQVGLGRLGREDLKLARYTCVALQRLNGSAKKVKGSLLDKTIRLEMNNPIFRHLQEAFEHPTRSKEWFGLAEQTINTIYALGDHPDVLCNELIKRLTRRAFATKQDTPSQERDVEAMEQDPADVSPESAVNGGGDLGDVFALSQLLFVVGHVALKHIVYLELVEREWKRQKDEKDGADKQAQSKAKEREELDQVAGNAEDEIGDRIAAVREDELLHGPDSLLALYGPILQHICGSPHKYKNRTLKAAATLSFSKFMCVSSRFCSDNHLVLFKILETSKNPSIRSNIVIALGDVAVSFSSIIDENSNELYKGLSDRHLVVKKNTLMVLTHLILNGMIKVKGQLGEMAKCIEDPEPRISDLAKLFFKELSTKDNAIYNNLPDVISHLGVGEHAVDEEMFKRTLTYIFSFIEKEKQAESIVEKLCQRFQLSEDPRQWRDIAFCLSLLPFKSERSVKKLIEGLPFYRDKLHEETVYDRFTEILNKARQNKSATKPDTELAEFEQILEEHRTQGEQDRDLEKRVQQKKRKTRRKAA</sequence>
<evidence type="ECO:0000313" key="14">
    <source>
        <dbReference type="EMBL" id="KAF7295151.1"/>
    </source>
</evidence>
<feature type="compositionally biased region" description="Basic residues" evidence="11">
    <location>
        <begin position="1248"/>
        <end position="1259"/>
    </location>
</feature>
<keyword evidence="6 10" id="KW-0498">Mitosis</keyword>
<dbReference type="SUPFAM" id="SSF48371">
    <property type="entry name" value="ARM repeat"/>
    <property type="match status" value="1"/>
</dbReference>
<dbReference type="PANTHER" id="PTHR14222:SF2">
    <property type="entry name" value="CONDENSIN COMPLEX SUBUNIT 1"/>
    <property type="match status" value="1"/>
</dbReference>
<keyword evidence="9 10" id="KW-0131">Cell cycle</keyword>
<evidence type="ECO:0000256" key="9">
    <source>
        <dbReference type="ARBA" id="ARBA00023306"/>
    </source>
</evidence>
<reference evidence="14" key="1">
    <citation type="submission" date="2020-05" db="EMBL/GenBank/DDBJ databases">
        <title>Mycena genomes resolve the evolution of fungal bioluminescence.</title>
        <authorList>
            <person name="Tsai I.J."/>
        </authorList>
    </citation>
    <scope>NUCLEOTIDE SEQUENCE</scope>
    <source>
        <strain evidence="14">171206Taipei</strain>
    </source>
</reference>
<dbReference type="Proteomes" id="UP000636479">
    <property type="component" value="Unassembled WGS sequence"/>
</dbReference>
<comment type="similarity">
    <text evidence="3 10">Belongs to the CND1 (condensin subunit 1) family.</text>
</comment>
<evidence type="ECO:0000259" key="12">
    <source>
        <dbReference type="Pfam" id="PF12717"/>
    </source>
</evidence>
<evidence type="ECO:0000256" key="1">
    <source>
        <dbReference type="ARBA" id="ARBA00004123"/>
    </source>
</evidence>
<evidence type="ECO:0000256" key="7">
    <source>
        <dbReference type="ARBA" id="ARBA00023067"/>
    </source>
</evidence>
<organism evidence="14 15">
    <name type="scientific">Mycena indigotica</name>
    <dbReference type="NCBI Taxonomy" id="2126181"/>
    <lineage>
        <taxon>Eukaryota</taxon>
        <taxon>Fungi</taxon>
        <taxon>Dikarya</taxon>
        <taxon>Basidiomycota</taxon>
        <taxon>Agaricomycotina</taxon>
        <taxon>Agaricomycetes</taxon>
        <taxon>Agaricomycetidae</taxon>
        <taxon>Agaricales</taxon>
        <taxon>Marasmiineae</taxon>
        <taxon>Mycenaceae</taxon>
        <taxon>Mycena</taxon>
    </lineage>
</organism>
<dbReference type="InterPro" id="IPR007673">
    <property type="entry name" value="Condensin_cplx_su1"/>
</dbReference>
<keyword evidence="15" id="KW-1185">Reference proteome</keyword>
<dbReference type="InterPro" id="IPR032682">
    <property type="entry name" value="Cnd1_C"/>
</dbReference>
<gene>
    <name evidence="14" type="ORF">MIND_01053800</name>
</gene>